<dbReference type="InterPro" id="IPR006311">
    <property type="entry name" value="TAT_signal"/>
</dbReference>
<keyword evidence="2" id="KW-0732">Signal</keyword>
<comment type="caution">
    <text evidence="3">The sequence shown here is derived from an EMBL/GenBank/DDBJ whole genome shotgun (WGS) entry which is preliminary data.</text>
</comment>
<dbReference type="RefSeq" id="WP_248665014.1">
    <property type="nucleotide sequence ID" value="NZ_JALPRX010000002.1"/>
</dbReference>
<name>A0A9X1Y2E4_9PROT</name>
<feature type="chain" id="PRO_5040954712" evidence="2">
    <location>
        <begin position="29"/>
        <end position="219"/>
    </location>
</feature>
<dbReference type="AlphaFoldDB" id="A0A9X1Y2E4"/>
<reference evidence="3" key="1">
    <citation type="submission" date="2022-04" db="EMBL/GenBank/DDBJ databases">
        <title>Roseomonas acroporae sp. nov., isolated from coral Acropora digitifera.</title>
        <authorList>
            <person name="Sun H."/>
        </authorList>
    </citation>
    <scope>NUCLEOTIDE SEQUENCE</scope>
    <source>
        <strain evidence="3">NAR14</strain>
    </source>
</reference>
<gene>
    <name evidence="3" type="ORF">M0638_00630</name>
</gene>
<accession>A0A9X1Y2E4</accession>
<dbReference type="EMBL" id="JALPRX010000002">
    <property type="protein sequence ID" value="MCK8782884.1"/>
    <property type="molecule type" value="Genomic_DNA"/>
</dbReference>
<dbReference type="Proteomes" id="UP001139516">
    <property type="component" value="Unassembled WGS sequence"/>
</dbReference>
<proteinExistence type="predicted"/>
<organism evidence="3 4">
    <name type="scientific">Roseomonas acroporae</name>
    <dbReference type="NCBI Taxonomy" id="2937791"/>
    <lineage>
        <taxon>Bacteria</taxon>
        <taxon>Pseudomonadati</taxon>
        <taxon>Pseudomonadota</taxon>
        <taxon>Alphaproteobacteria</taxon>
        <taxon>Acetobacterales</taxon>
        <taxon>Roseomonadaceae</taxon>
        <taxon>Roseomonas</taxon>
    </lineage>
</organism>
<feature type="region of interest" description="Disordered" evidence="1">
    <location>
        <begin position="47"/>
        <end position="91"/>
    </location>
</feature>
<protein>
    <submittedName>
        <fullName evidence="3">Uncharacterized protein</fullName>
    </submittedName>
</protein>
<feature type="compositionally biased region" description="Pro residues" evidence="1">
    <location>
        <begin position="53"/>
        <end position="68"/>
    </location>
</feature>
<evidence type="ECO:0000313" key="4">
    <source>
        <dbReference type="Proteomes" id="UP001139516"/>
    </source>
</evidence>
<keyword evidence="4" id="KW-1185">Reference proteome</keyword>
<evidence type="ECO:0000256" key="2">
    <source>
        <dbReference type="SAM" id="SignalP"/>
    </source>
</evidence>
<feature type="signal peptide" evidence="2">
    <location>
        <begin position="1"/>
        <end position="28"/>
    </location>
</feature>
<evidence type="ECO:0000256" key="1">
    <source>
        <dbReference type="SAM" id="MobiDB-lite"/>
    </source>
</evidence>
<dbReference type="PROSITE" id="PS51318">
    <property type="entry name" value="TAT"/>
    <property type="match status" value="1"/>
</dbReference>
<sequence length="219" mass="21877">MHSPFPRRPALGAAGLGLALLAAVPAMARTAMAQTTMAQATLAQATMTQTPGAAPPPHAGPGTAPLPPGGGALGEMRDERGSATPAPVGAQRRDALAADEFAPEGAYGLLRAALAALGAGRNGEANELIERAETRLLTRSTLPWQADQPVDGGPVRWLAGARAALLSGDLATARREVDRTVSLLAQYRPPAGVPAAPAAGAPIGAPIGAPAVAPPGMPR</sequence>
<evidence type="ECO:0000313" key="3">
    <source>
        <dbReference type="EMBL" id="MCK8782884.1"/>
    </source>
</evidence>